<dbReference type="GO" id="GO:0001147">
    <property type="term" value="F:transcription termination site sequence-specific DNA binding"/>
    <property type="evidence" value="ECO:0007669"/>
    <property type="project" value="TreeGrafter"/>
</dbReference>
<keyword evidence="8" id="KW-1185">Reference proteome</keyword>
<feature type="compositionally biased region" description="Low complexity" evidence="5">
    <location>
        <begin position="200"/>
        <end position="209"/>
    </location>
</feature>
<keyword evidence="1" id="KW-0547">Nucleotide-binding</keyword>
<feature type="region of interest" description="Disordered" evidence="5">
    <location>
        <begin position="132"/>
        <end position="153"/>
    </location>
</feature>
<dbReference type="Pfam" id="PF00498">
    <property type="entry name" value="FHA"/>
    <property type="match status" value="1"/>
</dbReference>
<dbReference type="Gene3D" id="3.40.50.300">
    <property type="entry name" value="P-loop containing nucleotide triphosphate hydrolases"/>
    <property type="match status" value="2"/>
</dbReference>
<sequence>MAEPSGWFLTRLFHSDFKTIIIPKEGSIEIGRDNKNSCIPISMDKFKHVSRKHCVLRFSDGRVSVIDRFSSGGTYIGDRRLSLMQPGEVLLNEGDMIGIGTHTNDTDHFYKRSDHVLFYRVCRTPRSEDVITVSDDDDDAEDMNNADAHMSDKEDEVQIELMPINIKVENEIQFSSSTTHGCLPPDSATVVQCDGDRKSSSLAQSTTSSGEGKRSKDISETGMLVIPEEMLIKIEPCSWEEEYDRMLSVARNADPDDSIISVSDDEYTDQQYSQVLWQEIKQESVDVCEQYEPEHPVTEELPDDDLFETDEENSFNRWKHKLDKRDPRIDAGRANPKTGRKAIILSEPEPRASRSKTVPPKRRHESVAAEVEESEPGGNSTPQSNTGTTKLPGIRKRRLSLVEFDIFHPATTPAVKSIADPPKPAKGIPKRRASICEFNSSIQKKLKRRYSVSDRCPVKAAAKPLDATKKENRAKRLKEVADQGKQLSAPTIEPVKTGSTKPRVKYTENNRGVFLTTPVSIQPKPVPRSRPMVDGEMQVCTQSTTLEELRPDNEETDAVVDVRPAKMTFKSVERLSNVDRPVPSIKKTVLKKKPANAAALGPPSDPKPASNLQQSHPKMAAALKPSSGPHTLERPLRRVCVDEGSSFATKKLKGILKIPDGKSKRSTSKRVMFVESHTTIVVPRYLQDCSMPAVPKNLPEILRHKELKALSYVLSWRADWLDETGDDPLGIQLLPILENYPSLQTFRDTLQPILMRELWQDIRSQYRSIRQPLPLAELGDVHVQEIPFGLCQITCKAFIRTKKKYLPWGNEIGVLYYASQTKGRACRLFAYVSNRYRDNSANRTGVPPDAGECFNVIMQAALSELEDLRSGSRFSFCPITTIMAHLRGIRGLHFLEFSPLLPNMLSPVCNDSVRVTPGSAFDDKPEVREAIVARIQPGTLNEVQMGVVLSTLEECSRWDEPSISLIQGPPGTGKSRVISHLALELMYIEPRFSRPKVLICAQSNTAVDVIAKRLMCLQKSRDPDNKFELLRIGTREKVDERCLSIFIDDLVKTKVETGDQRIVGRETNNNMRDTYRSELVILDSRIRKLEQELANNPDVNRSRLDECYQRRARLNEQLSHTTAGSSYMSAEQRISAEKKARVLLIDRANIVCTTLGSCSLLESYCQKAYYDVCIIDEATQCTELNSLLPLMYGMSKMVLVGDINQLPATVLDQESIKAGFRQSLFSRLQNACRADKIKMLTVQYRMHPEISRWPNEYFYKGQLKNDPSTYEAARGTCSLKPYLVVSLSYDQELTQIQHEIYNRDEIEFVVGLLKGMVQSCRKESSIAIITPYQRHKVEIMNQLRKHSLKQVQVHSIDSVQGKEYDVVIVSLARSNGAGFLNSPERINVALTRARQCLVLCGNFGCLRQKPVWKSLLENAEKRDLFVHVRGDSITHATDSVLQRLVPKKSKQ</sequence>
<dbReference type="InterPro" id="IPR008984">
    <property type="entry name" value="SMAD_FHA_dom_sf"/>
</dbReference>
<dbReference type="EnsemblMetazoa" id="ENSAATROPT009139">
    <property type="protein sequence ID" value="ENSAATROPP008262"/>
    <property type="gene ID" value="ENSAATROPG007444"/>
</dbReference>
<dbReference type="Gene3D" id="2.60.200.20">
    <property type="match status" value="1"/>
</dbReference>
<feature type="compositionally biased region" description="Acidic residues" evidence="5">
    <location>
        <begin position="134"/>
        <end position="144"/>
    </location>
</feature>
<dbReference type="GO" id="GO:0016787">
    <property type="term" value="F:hydrolase activity"/>
    <property type="evidence" value="ECO:0007669"/>
    <property type="project" value="UniProtKB-KW"/>
</dbReference>
<dbReference type="Pfam" id="PF13087">
    <property type="entry name" value="AAA_12"/>
    <property type="match status" value="1"/>
</dbReference>
<dbReference type="CDD" id="cd18808">
    <property type="entry name" value="SF1_C_Upf1"/>
    <property type="match status" value="1"/>
</dbReference>
<dbReference type="GO" id="GO:0005524">
    <property type="term" value="F:ATP binding"/>
    <property type="evidence" value="ECO:0007669"/>
    <property type="project" value="UniProtKB-KW"/>
</dbReference>
<dbReference type="SUPFAM" id="SSF49879">
    <property type="entry name" value="SMAD/FHA domain"/>
    <property type="match status" value="1"/>
</dbReference>
<dbReference type="CDD" id="cd18042">
    <property type="entry name" value="DEXXQc_SETX"/>
    <property type="match status" value="1"/>
</dbReference>
<evidence type="ECO:0000256" key="5">
    <source>
        <dbReference type="SAM" id="MobiDB-lite"/>
    </source>
</evidence>
<dbReference type="InterPro" id="IPR047187">
    <property type="entry name" value="SF1_C_Upf1"/>
</dbReference>
<feature type="region of interest" description="Disordered" evidence="5">
    <location>
        <begin position="593"/>
        <end position="615"/>
    </location>
</feature>
<feature type="region of interest" description="Disordered" evidence="5">
    <location>
        <begin position="327"/>
        <end position="394"/>
    </location>
</feature>
<dbReference type="GO" id="GO:0006369">
    <property type="term" value="P:termination of RNA polymerase II transcription"/>
    <property type="evidence" value="ECO:0007669"/>
    <property type="project" value="TreeGrafter"/>
</dbReference>
<dbReference type="FunFam" id="3.40.50.300:FF:000326">
    <property type="entry name" value="P-loop containing nucleoside triphosphate hydrolase"/>
    <property type="match status" value="1"/>
</dbReference>
<keyword evidence="2" id="KW-0378">Hydrolase</keyword>
<feature type="domain" description="FHA" evidence="6">
    <location>
        <begin position="28"/>
        <end position="81"/>
    </location>
</feature>
<dbReference type="PANTHER" id="PTHR10887:SF495">
    <property type="entry name" value="HELICASE SENATAXIN ISOFORM X1-RELATED"/>
    <property type="match status" value="1"/>
</dbReference>
<dbReference type="PROSITE" id="PS50006">
    <property type="entry name" value="FHA_DOMAIN"/>
    <property type="match status" value="1"/>
</dbReference>
<organism evidence="7 8">
    <name type="scientific">Anopheles atroparvus</name>
    <name type="common">European mosquito</name>
    <dbReference type="NCBI Taxonomy" id="41427"/>
    <lineage>
        <taxon>Eukaryota</taxon>
        <taxon>Metazoa</taxon>
        <taxon>Ecdysozoa</taxon>
        <taxon>Arthropoda</taxon>
        <taxon>Hexapoda</taxon>
        <taxon>Insecta</taxon>
        <taxon>Pterygota</taxon>
        <taxon>Neoptera</taxon>
        <taxon>Endopterygota</taxon>
        <taxon>Diptera</taxon>
        <taxon>Nematocera</taxon>
        <taxon>Culicoidea</taxon>
        <taxon>Culicidae</taxon>
        <taxon>Anophelinae</taxon>
        <taxon>Anopheles</taxon>
    </lineage>
</organism>
<dbReference type="PANTHER" id="PTHR10887">
    <property type="entry name" value="DNA2/NAM7 HELICASE FAMILY"/>
    <property type="match status" value="1"/>
</dbReference>
<evidence type="ECO:0000256" key="2">
    <source>
        <dbReference type="ARBA" id="ARBA00022801"/>
    </source>
</evidence>
<evidence type="ECO:0000259" key="6">
    <source>
        <dbReference type="PROSITE" id="PS50006"/>
    </source>
</evidence>
<name>A0AAG5DAI7_ANOAO</name>
<dbReference type="GO" id="GO:0005694">
    <property type="term" value="C:chromosome"/>
    <property type="evidence" value="ECO:0007669"/>
    <property type="project" value="UniProtKB-ARBA"/>
</dbReference>
<accession>A0AAG5DAI7</accession>
<dbReference type="Pfam" id="PF13086">
    <property type="entry name" value="AAA_11"/>
    <property type="match status" value="1"/>
</dbReference>
<feature type="compositionally biased region" description="Polar residues" evidence="5">
    <location>
        <begin position="377"/>
        <end position="389"/>
    </location>
</feature>
<dbReference type="CDD" id="cd00060">
    <property type="entry name" value="FHA"/>
    <property type="match status" value="1"/>
</dbReference>
<dbReference type="InterPro" id="IPR041677">
    <property type="entry name" value="DNA2/NAM7_AAA_11"/>
</dbReference>
<keyword evidence="3" id="KW-0347">Helicase</keyword>
<evidence type="ECO:0000256" key="4">
    <source>
        <dbReference type="ARBA" id="ARBA00022840"/>
    </source>
</evidence>
<dbReference type="GO" id="GO:0004386">
    <property type="term" value="F:helicase activity"/>
    <property type="evidence" value="ECO:0007669"/>
    <property type="project" value="UniProtKB-KW"/>
</dbReference>
<protein>
    <recommendedName>
        <fullName evidence="6">FHA domain-containing protein</fullName>
    </recommendedName>
</protein>
<reference evidence="7" key="1">
    <citation type="submission" date="2024-04" db="UniProtKB">
        <authorList>
            <consortium name="EnsemblMetazoa"/>
        </authorList>
    </citation>
    <scope>IDENTIFICATION</scope>
    <source>
        <strain evidence="7">EBRO</strain>
    </source>
</reference>
<dbReference type="SUPFAM" id="SSF52540">
    <property type="entry name" value="P-loop containing nucleoside triphosphate hydrolases"/>
    <property type="match status" value="1"/>
</dbReference>
<dbReference type="GO" id="GO:0016604">
    <property type="term" value="C:nuclear body"/>
    <property type="evidence" value="ECO:0007669"/>
    <property type="project" value="TreeGrafter"/>
</dbReference>
<evidence type="ECO:0000256" key="3">
    <source>
        <dbReference type="ARBA" id="ARBA00022806"/>
    </source>
</evidence>
<proteinExistence type="predicted"/>
<evidence type="ECO:0000256" key="1">
    <source>
        <dbReference type="ARBA" id="ARBA00022741"/>
    </source>
</evidence>
<dbReference type="InterPro" id="IPR041679">
    <property type="entry name" value="DNA2/NAM7-like_C"/>
</dbReference>
<dbReference type="InterPro" id="IPR000253">
    <property type="entry name" value="FHA_dom"/>
</dbReference>
<evidence type="ECO:0000313" key="7">
    <source>
        <dbReference type="EnsemblMetazoa" id="ENSAATROPP008262"/>
    </source>
</evidence>
<dbReference type="InterPro" id="IPR045055">
    <property type="entry name" value="DNA2/NAM7-like"/>
</dbReference>
<dbReference type="Proteomes" id="UP000075880">
    <property type="component" value="Unassembled WGS sequence"/>
</dbReference>
<evidence type="ECO:0000313" key="8">
    <source>
        <dbReference type="Proteomes" id="UP000075880"/>
    </source>
</evidence>
<feature type="region of interest" description="Disordered" evidence="5">
    <location>
        <begin position="193"/>
        <end position="221"/>
    </location>
</feature>
<keyword evidence="4" id="KW-0067">ATP-binding</keyword>
<dbReference type="SMART" id="SM00240">
    <property type="entry name" value="FHA"/>
    <property type="match status" value="1"/>
</dbReference>
<dbReference type="InterPro" id="IPR027417">
    <property type="entry name" value="P-loop_NTPase"/>
</dbReference>